<evidence type="ECO:0000313" key="2">
    <source>
        <dbReference type="Proteomes" id="UP000814140"/>
    </source>
</evidence>
<evidence type="ECO:0000313" key="1">
    <source>
        <dbReference type="EMBL" id="KAI0056807.1"/>
    </source>
</evidence>
<sequence>MPSFKFASALLYLGCDNNAPWTWPTWMAWVNTSEAPFFEGAVFEDLSADEVAQIGAYARALWNLRDPVAFSQRTADNDNAGRQAWGKWVDAHWGKWKIAEMVVKLISRAGRDLLTVMRKMSTNTFPTMKMCQVFTSYDSITATLFGPDGFLDPDSPTPFIKDTVRQFIDALMATIWGNWRKSYKCDKPKMKGDVESIARMEEHKAKVLAMQDTLQGTVTIAAERLPKVLHEALKLLATTQDVNTLMSAIAEHIQRLSAEESSEPLPDVDLDPAQAVEWSEGVEEYQHLSEDNLYNMLGLPEHKILYFNDKYDPKGVHSGGLPEEEEWFKTNG</sequence>
<dbReference type="EMBL" id="MU277258">
    <property type="protein sequence ID" value="KAI0056807.1"/>
    <property type="molecule type" value="Genomic_DNA"/>
</dbReference>
<protein>
    <submittedName>
        <fullName evidence="1">Uncharacterized protein</fullName>
    </submittedName>
</protein>
<dbReference type="Proteomes" id="UP000814140">
    <property type="component" value="Unassembled WGS sequence"/>
</dbReference>
<reference evidence="1" key="2">
    <citation type="journal article" date="2022" name="New Phytol.">
        <title>Evolutionary transition to the ectomycorrhizal habit in the genomes of a hyperdiverse lineage of mushroom-forming fungi.</title>
        <authorList>
            <person name="Looney B."/>
            <person name="Miyauchi S."/>
            <person name="Morin E."/>
            <person name="Drula E."/>
            <person name="Courty P.E."/>
            <person name="Kohler A."/>
            <person name="Kuo A."/>
            <person name="LaButti K."/>
            <person name="Pangilinan J."/>
            <person name="Lipzen A."/>
            <person name="Riley R."/>
            <person name="Andreopoulos W."/>
            <person name="He G."/>
            <person name="Johnson J."/>
            <person name="Nolan M."/>
            <person name="Tritt A."/>
            <person name="Barry K.W."/>
            <person name="Grigoriev I.V."/>
            <person name="Nagy L.G."/>
            <person name="Hibbett D."/>
            <person name="Henrissat B."/>
            <person name="Matheny P.B."/>
            <person name="Labbe J."/>
            <person name="Martin F.M."/>
        </authorList>
    </citation>
    <scope>NUCLEOTIDE SEQUENCE</scope>
    <source>
        <strain evidence="1">HHB10654</strain>
    </source>
</reference>
<comment type="caution">
    <text evidence="1">The sequence shown here is derived from an EMBL/GenBank/DDBJ whole genome shotgun (WGS) entry which is preliminary data.</text>
</comment>
<accession>A0ACB8SKR1</accession>
<name>A0ACB8SKR1_9AGAM</name>
<keyword evidence="2" id="KW-1185">Reference proteome</keyword>
<proteinExistence type="predicted"/>
<gene>
    <name evidence="1" type="ORF">BV25DRAFT_1920728</name>
</gene>
<reference evidence="1" key="1">
    <citation type="submission" date="2021-03" db="EMBL/GenBank/DDBJ databases">
        <authorList>
            <consortium name="DOE Joint Genome Institute"/>
            <person name="Ahrendt S."/>
            <person name="Looney B.P."/>
            <person name="Miyauchi S."/>
            <person name="Morin E."/>
            <person name="Drula E."/>
            <person name="Courty P.E."/>
            <person name="Chicoki N."/>
            <person name="Fauchery L."/>
            <person name="Kohler A."/>
            <person name="Kuo A."/>
            <person name="Labutti K."/>
            <person name="Pangilinan J."/>
            <person name="Lipzen A."/>
            <person name="Riley R."/>
            <person name="Andreopoulos W."/>
            <person name="He G."/>
            <person name="Johnson J."/>
            <person name="Barry K.W."/>
            <person name="Grigoriev I.V."/>
            <person name="Nagy L."/>
            <person name="Hibbett D."/>
            <person name="Henrissat B."/>
            <person name="Matheny P.B."/>
            <person name="Labbe J."/>
            <person name="Martin F."/>
        </authorList>
    </citation>
    <scope>NUCLEOTIDE SEQUENCE</scope>
    <source>
        <strain evidence="1">HHB10654</strain>
    </source>
</reference>
<organism evidence="1 2">
    <name type="scientific">Artomyces pyxidatus</name>
    <dbReference type="NCBI Taxonomy" id="48021"/>
    <lineage>
        <taxon>Eukaryota</taxon>
        <taxon>Fungi</taxon>
        <taxon>Dikarya</taxon>
        <taxon>Basidiomycota</taxon>
        <taxon>Agaricomycotina</taxon>
        <taxon>Agaricomycetes</taxon>
        <taxon>Russulales</taxon>
        <taxon>Auriscalpiaceae</taxon>
        <taxon>Artomyces</taxon>
    </lineage>
</organism>